<dbReference type="Pfam" id="PF00664">
    <property type="entry name" value="ABC_membrane"/>
    <property type="match status" value="1"/>
</dbReference>
<dbReference type="InterPro" id="IPR039421">
    <property type="entry name" value="Type_1_exporter"/>
</dbReference>
<keyword evidence="2" id="KW-0813">Transport</keyword>
<dbReference type="SUPFAM" id="SSF90123">
    <property type="entry name" value="ABC transporter transmembrane region"/>
    <property type="match status" value="1"/>
</dbReference>
<keyword evidence="8 9" id="KW-0472">Membrane</keyword>
<evidence type="ECO:0000313" key="12">
    <source>
        <dbReference type="EMBL" id="HEG90160.1"/>
    </source>
</evidence>
<dbReference type="InterPro" id="IPR003593">
    <property type="entry name" value="AAA+_ATPase"/>
</dbReference>
<keyword evidence="6 12" id="KW-0067">ATP-binding</keyword>
<dbReference type="CDD" id="cd18542">
    <property type="entry name" value="ABC_6TM_YknU_like"/>
    <property type="match status" value="1"/>
</dbReference>
<feature type="transmembrane region" description="Helical" evidence="9">
    <location>
        <begin position="241"/>
        <end position="260"/>
    </location>
</feature>
<feature type="transmembrane region" description="Helical" evidence="9">
    <location>
        <begin position="55"/>
        <end position="75"/>
    </location>
</feature>
<dbReference type="SMART" id="SM00382">
    <property type="entry name" value="AAA"/>
    <property type="match status" value="1"/>
</dbReference>
<accession>A0A831X7I0</accession>
<evidence type="ECO:0000256" key="2">
    <source>
        <dbReference type="ARBA" id="ARBA00022448"/>
    </source>
</evidence>
<evidence type="ECO:0000256" key="3">
    <source>
        <dbReference type="ARBA" id="ARBA00022475"/>
    </source>
</evidence>
<keyword evidence="7 9" id="KW-1133">Transmembrane helix</keyword>
<dbReference type="GO" id="GO:0016887">
    <property type="term" value="F:ATP hydrolysis activity"/>
    <property type="evidence" value="ECO:0007669"/>
    <property type="project" value="InterPro"/>
</dbReference>
<feature type="transmembrane region" description="Helical" evidence="9">
    <location>
        <begin position="136"/>
        <end position="153"/>
    </location>
</feature>
<gene>
    <name evidence="12" type="ORF">ENP34_01750</name>
</gene>
<feature type="domain" description="ABC transporter" evidence="10">
    <location>
        <begin position="335"/>
        <end position="570"/>
    </location>
</feature>
<feature type="domain" description="ABC transmembrane type-1" evidence="11">
    <location>
        <begin position="23"/>
        <end position="301"/>
    </location>
</feature>
<evidence type="ECO:0000256" key="1">
    <source>
        <dbReference type="ARBA" id="ARBA00004651"/>
    </source>
</evidence>
<organism evidence="12">
    <name type="scientific">Thermorudis peleae</name>
    <dbReference type="NCBI Taxonomy" id="1382356"/>
    <lineage>
        <taxon>Bacteria</taxon>
        <taxon>Pseudomonadati</taxon>
        <taxon>Thermomicrobiota</taxon>
        <taxon>Thermomicrobia</taxon>
        <taxon>Thermomicrobia incertae sedis</taxon>
        <taxon>Thermorudis</taxon>
    </lineage>
</organism>
<dbReference type="PANTHER" id="PTHR43394">
    <property type="entry name" value="ATP-DEPENDENT PERMEASE MDL1, MITOCHONDRIAL"/>
    <property type="match status" value="1"/>
</dbReference>
<dbReference type="InterPro" id="IPR027417">
    <property type="entry name" value="P-loop_NTPase"/>
</dbReference>
<evidence type="ECO:0000256" key="9">
    <source>
        <dbReference type="SAM" id="Phobius"/>
    </source>
</evidence>
<dbReference type="FunFam" id="3.40.50.300:FF:000221">
    <property type="entry name" value="Multidrug ABC transporter ATP-binding protein"/>
    <property type="match status" value="1"/>
</dbReference>
<dbReference type="InterPro" id="IPR011527">
    <property type="entry name" value="ABC1_TM_dom"/>
</dbReference>
<dbReference type="InterPro" id="IPR017871">
    <property type="entry name" value="ABC_transporter-like_CS"/>
</dbReference>
<evidence type="ECO:0000256" key="4">
    <source>
        <dbReference type="ARBA" id="ARBA00022692"/>
    </source>
</evidence>
<dbReference type="EMBL" id="DSIY01000039">
    <property type="protein sequence ID" value="HEG90160.1"/>
    <property type="molecule type" value="Genomic_DNA"/>
</dbReference>
<comment type="caution">
    <text evidence="12">The sequence shown here is derived from an EMBL/GenBank/DDBJ whole genome shotgun (WGS) entry which is preliminary data.</text>
</comment>
<evidence type="ECO:0000259" key="10">
    <source>
        <dbReference type="PROSITE" id="PS50893"/>
    </source>
</evidence>
<feature type="transmembrane region" description="Helical" evidence="9">
    <location>
        <begin position="159"/>
        <end position="176"/>
    </location>
</feature>
<dbReference type="InterPro" id="IPR003439">
    <property type="entry name" value="ABC_transporter-like_ATP-bd"/>
</dbReference>
<comment type="subcellular location">
    <subcellularLocation>
        <location evidence="1">Cell membrane</location>
        <topology evidence="1">Multi-pass membrane protein</topology>
    </subcellularLocation>
</comment>
<protein>
    <submittedName>
        <fullName evidence="12">ABC transporter ATP-binding protein</fullName>
    </submittedName>
</protein>
<dbReference type="Pfam" id="PF00005">
    <property type="entry name" value="ABC_tran"/>
    <property type="match status" value="1"/>
</dbReference>
<dbReference type="Gene3D" id="3.40.50.300">
    <property type="entry name" value="P-loop containing nucleotide triphosphate hydrolases"/>
    <property type="match status" value="1"/>
</dbReference>
<dbReference type="PROSITE" id="PS50929">
    <property type="entry name" value="ABC_TM1F"/>
    <property type="match status" value="1"/>
</dbReference>
<dbReference type="PANTHER" id="PTHR43394:SF1">
    <property type="entry name" value="ATP-BINDING CASSETTE SUB-FAMILY B MEMBER 10, MITOCHONDRIAL"/>
    <property type="match status" value="1"/>
</dbReference>
<keyword evidence="5" id="KW-0547">Nucleotide-binding</keyword>
<dbReference type="GO" id="GO:0005524">
    <property type="term" value="F:ATP binding"/>
    <property type="evidence" value="ECO:0007669"/>
    <property type="project" value="UniProtKB-KW"/>
</dbReference>
<dbReference type="PROSITE" id="PS50893">
    <property type="entry name" value="ABC_TRANSPORTER_2"/>
    <property type="match status" value="1"/>
</dbReference>
<reference evidence="12" key="1">
    <citation type="journal article" date="2020" name="mSystems">
        <title>Genome- and Community-Level Interaction Insights into Carbon Utilization and Element Cycling Functions of Hydrothermarchaeota in Hydrothermal Sediment.</title>
        <authorList>
            <person name="Zhou Z."/>
            <person name="Liu Y."/>
            <person name="Xu W."/>
            <person name="Pan J."/>
            <person name="Luo Z.H."/>
            <person name="Li M."/>
        </authorList>
    </citation>
    <scope>NUCLEOTIDE SEQUENCE [LARGE SCALE GENOMIC DNA]</scope>
    <source>
        <strain evidence="12">SpSt-210</strain>
    </source>
</reference>
<dbReference type="Gene3D" id="1.20.1560.10">
    <property type="entry name" value="ABC transporter type 1, transmembrane domain"/>
    <property type="match status" value="1"/>
</dbReference>
<feature type="transmembrane region" description="Helical" evidence="9">
    <location>
        <begin position="266"/>
        <end position="285"/>
    </location>
</feature>
<name>A0A831X7I0_9BACT</name>
<evidence type="ECO:0000259" key="11">
    <source>
        <dbReference type="PROSITE" id="PS50929"/>
    </source>
</evidence>
<evidence type="ECO:0000256" key="7">
    <source>
        <dbReference type="ARBA" id="ARBA00022989"/>
    </source>
</evidence>
<dbReference type="InterPro" id="IPR036640">
    <property type="entry name" value="ABC1_TM_sf"/>
</dbReference>
<dbReference type="GO" id="GO:0015421">
    <property type="term" value="F:ABC-type oligopeptide transporter activity"/>
    <property type="evidence" value="ECO:0007669"/>
    <property type="project" value="TreeGrafter"/>
</dbReference>
<keyword evidence="3" id="KW-1003">Cell membrane</keyword>
<proteinExistence type="predicted"/>
<evidence type="ECO:0000256" key="8">
    <source>
        <dbReference type="ARBA" id="ARBA00023136"/>
    </source>
</evidence>
<evidence type="ECO:0000256" key="6">
    <source>
        <dbReference type="ARBA" id="ARBA00022840"/>
    </source>
</evidence>
<evidence type="ECO:0000256" key="5">
    <source>
        <dbReference type="ARBA" id="ARBA00022741"/>
    </source>
</evidence>
<dbReference type="AlphaFoldDB" id="A0A831X7I0"/>
<dbReference type="SUPFAM" id="SSF52540">
    <property type="entry name" value="P-loop containing nucleoside triphosphate hydrolases"/>
    <property type="match status" value="1"/>
</dbReference>
<dbReference type="GO" id="GO:0005886">
    <property type="term" value="C:plasma membrane"/>
    <property type="evidence" value="ECO:0007669"/>
    <property type="project" value="UniProtKB-SubCell"/>
</dbReference>
<dbReference type="PROSITE" id="PS00211">
    <property type="entry name" value="ABC_TRANSPORTER_1"/>
    <property type="match status" value="1"/>
</dbReference>
<keyword evidence="4 9" id="KW-0812">Transmembrane</keyword>
<sequence length="583" mass="64496">MSVLWRILSYLRPYRRTLLSGYVALLLSVAAQLAIPRLVEVAIDRGIAGQQKHVVLAASAALVLAGIAQGLLTFARSYSFQALAENIAYRLRRELYEHLERLSFSFFDQAYTGQLMARATEDVNAIRRFFWVVPRIAVQSLGTLVAVSVMLFLMNWRLAALSLSVLPLLALATVHFSQKARHLFLEVQQQFGVMTTVLQENLAGARIVRAFAREDAERARFDTELHTLQQRSLRAARWSSLYTAVVTTLGALGIVAVVWYGGRQVLAGHLSIGQLTAFYFLLVLTTQPIRMLGWMVSSTARAIASGQRVFEVLDLRPEILSPPNGIDASGIRGAVEFRSVSFRYPESGTASLHDITFAAEPGQRIALFGPTGSGKSTLVALIPRFYDVTEGTVLIDGVDVRAYDLHSLRRRVGLVLQDTLLFSVSIRENIAFGRPDASEEEIIEAARAAQAHDFIMDLPFGYDTVVGERGISLSGGQKQRIAIARALLMDPRILVLDEATSSVDAETDRLIQQALQRLMEGRTAFIIAHRILTLQNADLILVLENGRLVERGTHEELLARGGLYARQYARQAQEQVPLRSAGD</sequence>